<dbReference type="GeneTree" id="ENSGT00940000158528"/>
<feature type="transmembrane region" description="Helical" evidence="8">
    <location>
        <begin position="81"/>
        <end position="101"/>
    </location>
</feature>
<organism evidence="10 11">
    <name type="scientific">Esox lucius</name>
    <name type="common">Northern pike</name>
    <dbReference type="NCBI Taxonomy" id="8010"/>
    <lineage>
        <taxon>Eukaryota</taxon>
        <taxon>Metazoa</taxon>
        <taxon>Chordata</taxon>
        <taxon>Craniata</taxon>
        <taxon>Vertebrata</taxon>
        <taxon>Euteleostomi</taxon>
        <taxon>Actinopterygii</taxon>
        <taxon>Neopterygii</taxon>
        <taxon>Teleostei</taxon>
        <taxon>Protacanthopterygii</taxon>
        <taxon>Esociformes</taxon>
        <taxon>Esocidae</taxon>
        <taxon>Esox</taxon>
    </lineage>
</organism>
<feature type="domain" description="MARVEL" evidence="9">
    <location>
        <begin position="15"/>
        <end position="142"/>
    </location>
</feature>
<reference evidence="10 11" key="1">
    <citation type="submission" date="2020-02" db="EMBL/GenBank/DDBJ databases">
        <title>Esox lucius (northern pike) genome, fEsoLuc1, primary haplotype.</title>
        <authorList>
            <person name="Myers G."/>
            <person name="Karagic N."/>
            <person name="Meyer A."/>
            <person name="Pippel M."/>
            <person name="Reichard M."/>
            <person name="Winkler S."/>
            <person name="Tracey A."/>
            <person name="Sims Y."/>
            <person name="Howe K."/>
            <person name="Rhie A."/>
            <person name="Formenti G."/>
            <person name="Durbin R."/>
            <person name="Fedrigo O."/>
            <person name="Jarvis E.D."/>
        </authorList>
    </citation>
    <scope>NUCLEOTIDE SEQUENCE [LARGE SCALE GENOMIC DNA]</scope>
</reference>
<proteinExistence type="predicted"/>
<keyword evidence="3 8" id="KW-1133">Transmembrane helix</keyword>
<evidence type="ECO:0000256" key="1">
    <source>
        <dbReference type="ARBA" id="ARBA00004141"/>
    </source>
</evidence>
<keyword evidence="11" id="KW-1185">Reference proteome</keyword>
<protein>
    <recommendedName>
        <fullName evidence="6">Proteolipid protein 2</fullName>
    </recommendedName>
</protein>
<evidence type="ECO:0000256" key="2">
    <source>
        <dbReference type="ARBA" id="ARBA00022692"/>
    </source>
</evidence>
<dbReference type="AlphaFoldDB" id="A0AAY5KKL4"/>
<feature type="transmembrane region" description="Helical" evidence="8">
    <location>
        <begin position="21"/>
        <end position="39"/>
    </location>
</feature>
<evidence type="ECO:0000259" key="9">
    <source>
        <dbReference type="PROSITE" id="PS51225"/>
    </source>
</evidence>
<feature type="transmembrane region" description="Helical" evidence="8">
    <location>
        <begin position="51"/>
        <end position="69"/>
    </location>
</feature>
<comment type="subcellular location">
    <subcellularLocation>
        <location evidence="1">Membrane</location>
        <topology evidence="1">Multi-pass membrane protein</topology>
    </subcellularLocation>
</comment>
<keyword evidence="4 7" id="KW-0472">Membrane</keyword>
<evidence type="ECO:0000256" key="8">
    <source>
        <dbReference type="SAM" id="Phobius"/>
    </source>
</evidence>
<reference evidence="10" key="3">
    <citation type="submission" date="2025-09" db="UniProtKB">
        <authorList>
            <consortium name="Ensembl"/>
        </authorList>
    </citation>
    <scope>IDENTIFICATION</scope>
</reference>
<evidence type="ECO:0000256" key="5">
    <source>
        <dbReference type="ARBA" id="ARBA00037152"/>
    </source>
</evidence>
<dbReference type="GO" id="GO:0016020">
    <property type="term" value="C:membrane"/>
    <property type="evidence" value="ECO:0007669"/>
    <property type="project" value="UniProtKB-SubCell"/>
</dbReference>
<dbReference type="InterPro" id="IPR050578">
    <property type="entry name" value="MARVEL-CKLF_proteins"/>
</dbReference>
<accession>A0AAY5KKL4</accession>
<evidence type="ECO:0000256" key="3">
    <source>
        <dbReference type="ARBA" id="ARBA00022989"/>
    </source>
</evidence>
<reference evidence="10" key="2">
    <citation type="submission" date="2025-08" db="UniProtKB">
        <authorList>
            <consortium name="Ensembl"/>
        </authorList>
    </citation>
    <scope>IDENTIFICATION</scope>
</reference>
<feature type="transmembrane region" description="Helical" evidence="8">
    <location>
        <begin position="113"/>
        <end position="135"/>
    </location>
</feature>
<dbReference type="PANTHER" id="PTHR22776:SF4">
    <property type="entry name" value="PROTEOLIPID PROTEIN 2"/>
    <property type="match status" value="1"/>
</dbReference>
<comment type="function">
    <text evidence="5">May play a role in cell differentiation in the intestinal epithelium.</text>
</comment>
<evidence type="ECO:0000256" key="4">
    <source>
        <dbReference type="ARBA" id="ARBA00023136"/>
    </source>
</evidence>
<dbReference type="KEGG" id="els:105009456"/>
<name>A0AAY5KKL4_ESOLU</name>
<dbReference type="Ensembl" id="ENSELUT00000098827.1">
    <property type="protein sequence ID" value="ENSELUP00000086962.1"/>
    <property type="gene ID" value="ENSELUG00000041754.1"/>
</dbReference>
<evidence type="ECO:0000313" key="10">
    <source>
        <dbReference type="Ensembl" id="ENSELUP00000086962.1"/>
    </source>
</evidence>
<dbReference type="Proteomes" id="UP000265140">
    <property type="component" value="Chromosome 12"/>
</dbReference>
<dbReference type="PANTHER" id="PTHR22776">
    <property type="entry name" value="MARVEL-CONTAINING POTENTIAL LIPID RAFT-ASSOCIATED PROTEIN"/>
    <property type="match status" value="1"/>
</dbReference>
<evidence type="ECO:0000313" key="11">
    <source>
        <dbReference type="Proteomes" id="UP000265140"/>
    </source>
</evidence>
<evidence type="ECO:0000256" key="6">
    <source>
        <dbReference type="ARBA" id="ARBA00039459"/>
    </source>
</evidence>
<keyword evidence="2 7" id="KW-0812">Transmembrane</keyword>
<evidence type="ECO:0000256" key="7">
    <source>
        <dbReference type="PROSITE-ProRule" id="PRU00581"/>
    </source>
</evidence>
<dbReference type="InterPro" id="IPR008253">
    <property type="entry name" value="Marvel"/>
</dbReference>
<sequence>MPETTQNLFLKFKHYVVTRKGVIYAGEVVISLIIMGFLINSHHINWTSVPVFKMVGASAFFVVFMLELDKHLLIIHWQFTDFVRALTGCMLYMVSSLVWLINNGKGGDEKQKYANSVIGGVLGLVAAVLFGYDAYFTLKHIKTGRQQSLGQPLAQTSTSGI</sequence>
<dbReference type="PROSITE" id="PS51225">
    <property type="entry name" value="MARVEL"/>
    <property type="match status" value="1"/>
</dbReference>
<dbReference type="Pfam" id="PF01284">
    <property type="entry name" value="MARVEL"/>
    <property type="match status" value="1"/>
</dbReference>